<organism evidence="9">
    <name type="scientific">Spongospora subterranea</name>
    <dbReference type="NCBI Taxonomy" id="70186"/>
    <lineage>
        <taxon>Eukaryota</taxon>
        <taxon>Sar</taxon>
        <taxon>Rhizaria</taxon>
        <taxon>Endomyxa</taxon>
        <taxon>Phytomyxea</taxon>
        <taxon>Plasmodiophorida</taxon>
        <taxon>Plasmodiophoridae</taxon>
        <taxon>Spongospora</taxon>
    </lineage>
</organism>
<dbReference type="PANTHER" id="PTHR45826">
    <property type="entry name" value="POLYAMINE TRANSPORTER PUT1"/>
    <property type="match status" value="1"/>
</dbReference>
<evidence type="ECO:0000256" key="5">
    <source>
        <dbReference type="ARBA" id="ARBA00022989"/>
    </source>
</evidence>
<dbReference type="PIRSF" id="PIRSF006060">
    <property type="entry name" value="AA_transporter"/>
    <property type="match status" value="1"/>
</dbReference>
<dbReference type="InterPro" id="IPR044566">
    <property type="entry name" value="RMV1-like"/>
</dbReference>
<dbReference type="PANTHER" id="PTHR45826:SF2">
    <property type="entry name" value="AMINO ACID TRANSPORTER"/>
    <property type="match status" value="1"/>
</dbReference>
<evidence type="ECO:0000256" key="7">
    <source>
        <dbReference type="ARBA" id="ARBA00024041"/>
    </source>
</evidence>
<evidence type="ECO:0000256" key="2">
    <source>
        <dbReference type="ARBA" id="ARBA00022448"/>
    </source>
</evidence>
<comment type="subcellular location">
    <subcellularLocation>
        <location evidence="1">Cell membrane</location>
        <topology evidence="1">Multi-pass membrane protein</topology>
    </subcellularLocation>
</comment>
<keyword evidence="6 8" id="KW-0472">Membrane</keyword>
<keyword evidence="4 8" id="KW-0812">Transmembrane</keyword>
<evidence type="ECO:0000256" key="3">
    <source>
        <dbReference type="ARBA" id="ARBA00022475"/>
    </source>
</evidence>
<feature type="transmembrane region" description="Helical" evidence="8">
    <location>
        <begin position="218"/>
        <end position="239"/>
    </location>
</feature>
<dbReference type="EMBL" id="HACM01008508">
    <property type="protein sequence ID" value="CRZ08950.1"/>
    <property type="molecule type" value="Transcribed_RNA"/>
</dbReference>
<dbReference type="GO" id="GO:0005886">
    <property type="term" value="C:plasma membrane"/>
    <property type="evidence" value="ECO:0007669"/>
    <property type="project" value="UniProtKB-SubCell"/>
</dbReference>
<dbReference type="Pfam" id="PF13520">
    <property type="entry name" value="AA_permease_2"/>
    <property type="match status" value="1"/>
</dbReference>
<feature type="transmembrane region" description="Helical" evidence="8">
    <location>
        <begin position="46"/>
        <end position="64"/>
    </location>
</feature>
<dbReference type="AlphaFoldDB" id="A0A0H5R422"/>
<keyword evidence="2" id="KW-0813">Transport</keyword>
<evidence type="ECO:0000256" key="6">
    <source>
        <dbReference type="ARBA" id="ARBA00023136"/>
    </source>
</evidence>
<protein>
    <recommendedName>
        <fullName evidence="10">Amino acid permease/ SLC12A domain-containing protein</fullName>
    </recommendedName>
</protein>
<reference evidence="9" key="1">
    <citation type="submission" date="2015-04" db="EMBL/GenBank/DDBJ databases">
        <title>The genome sequence of the plant pathogenic Rhizarian Plasmodiophora brassicae reveals insights in its biotrophic life cycle and the origin of chitin synthesis.</title>
        <authorList>
            <person name="Schwelm A."/>
            <person name="Fogelqvist J."/>
            <person name="Knaust A."/>
            <person name="Julke S."/>
            <person name="Lilja T."/>
            <person name="Dhandapani V."/>
            <person name="Bonilla-Rosso G."/>
            <person name="Karlsson M."/>
            <person name="Shevchenko A."/>
            <person name="Choi S.R."/>
            <person name="Kim H.G."/>
            <person name="Park J.Y."/>
            <person name="Lim Y.P."/>
            <person name="Ludwig-Muller J."/>
            <person name="Dixelius C."/>
        </authorList>
    </citation>
    <scope>NUCLEOTIDE SEQUENCE</scope>
    <source>
        <tissue evidence="9">Potato root galls</tissue>
    </source>
</reference>
<evidence type="ECO:0000256" key="8">
    <source>
        <dbReference type="SAM" id="Phobius"/>
    </source>
</evidence>
<keyword evidence="5 8" id="KW-1133">Transmembrane helix</keyword>
<dbReference type="GO" id="GO:0015203">
    <property type="term" value="F:polyamine transmembrane transporter activity"/>
    <property type="evidence" value="ECO:0007669"/>
    <property type="project" value="UniProtKB-ARBA"/>
</dbReference>
<evidence type="ECO:0000256" key="4">
    <source>
        <dbReference type="ARBA" id="ARBA00022692"/>
    </source>
</evidence>
<evidence type="ECO:0000256" key="1">
    <source>
        <dbReference type="ARBA" id="ARBA00004651"/>
    </source>
</evidence>
<feature type="transmembrane region" description="Helical" evidence="8">
    <location>
        <begin position="415"/>
        <end position="439"/>
    </location>
</feature>
<dbReference type="InterPro" id="IPR002293">
    <property type="entry name" value="AA/rel_permease1"/>
</dbReference>
<sequence length="494" mass="53546">FDHYFCNWLLGQQRRPCPPSFDSTYHAPIMLQEPVKAPEARRFMSLGQFVFVAFFLTCGGPFGLEDAVKGGGIFLTLAGLVVLPFIWSIPQSLMTAELSSMMSVNGGSLVWVWRGLGNCAGVANAYNSLLSAMIDICLYPDLIVRYFPVHLDAAYKYPAKIAILCMITIFNAIGLNVVGAISIFFMIMSLSVFVVEIPYAVPLITSVDYLQLPGQMDYALLVSVLVWAYTGWDALSNFAGEVKNPTKTYPLGIALAMIAGSIAYIVPIFISYTLLPDPEQWGSEDALMTAAVKATGPKTWLPIWVSLAAVLANSGQLLAGMAATSRLMQAMGSSKNEAGISIRTLPKVLGHQWERFGTPVSALVVQLLVSSVFCYWDFASLVEFLNLLTCFRIALELAAFIALKYREPMAHRPFLVPFGLAGAWSIVVLKSIVLVLLIGTVAAKYPIMVALSVLVNVIIVGIAYWAGGSSRDSCIGGKVPEEIDDSASIPAVFC</sequence>
<feature type="non-terminal residue" evidence="9">
    <location>
        <position position="1"/>
    </location>
</feature>
<feature type="transmembrane region" description="Helical" evidence="8">
    <location>
        <begin position="303"/>
        <end position="323"/>
    </location>
</feature>
<name>A0A0H5R422_9EUKA</name>
<feature type="transmembrane region" description="Helical" evidence="8">
    <location>
        <begin position="251"/>
        <end position="275"/>
    </location>
</feature>
<evidence type="ECO:0000313" key="9">
    <source>
        <dbReference type="EMBL" id="CRZ08950.1"/>
    </source>
</evidence>
<feature type="transmembrane region" description="Helical" evidence="8">
    <location>
        <begin position="70"/>
        <end position="89"/>
    </location>
</feature>
<keyword evidence="3" id="KW-1003">Cell membrane</keyword>
<comment type="similarity">
    <text evidence="7">Belongs to the amino acid-polyamine-organocation (APC) superfamily. Polyamine:cation symporter (PHS) (TC 2.A.3.12) family.</text>
</comment>
<proteinExistence type="inferred from homology"/>
<feature type="transmembrane region" description="Helical" evidence="8">
    <location>
        <begin position="445"/>
        <end position="466"/>
    </location>
</feature>
<dbReference type="Gene3D" id="1.20.1740.10">
    <property type="entry name" value="Amino acid/polyamine transporter I"/>
    <property type="match status" value="1"/>
</dbReference>
<feature type="transmembrane region" description="Helical" evidence="8">
    <location>
        <begin position="161"/>
        <end position="194"/>
    </location>
</feature>
<accession>A0A0H5R422</accession>
<evidence type="ECO:0008006" key="10">
    <source>
        <dbReference type="Google" id="ProtNLM"/>
    </source>
</evidence>